<name>X1ECG4_9ZZZZ</name>
<organism evidence="1">
    <name type="scientific">marine sediment metagenome</name>
    <dbReference type="NCBI Taxonomy" id="412755"/>
    <lineage>
        <taxon>unclassified sequences</taxon>
        <taxon>metagenomes</taxon>
        <taxon>ecological metagenomes</taxon>
    </lineage>
</organism>
<feature type="non-terminal residue" evidence="1">
    <location>
        <position position="1"/>
    </location>
</feature>
<accession>X1ECG4</accession>
<dbReference type="AlphaFoldDB" id="X1ECG4"/>
<reference evidence="1" key="1">
    <citation type="journal article" date="2014" name="Front. Microbiol.">
        <title>High frequency of phylogenetically diverse reductive dehalogenase-homologous genes in deep subseafloor sedimentary metagenomes.</title>
        <authorList>
            <person name="Kawai M."/>
            <person name="Futagami T."/>
            <person name="Toyoda A."/>
            <person name="Takaki Y."/>
            <person name="Nishi S."/>
            <person name="Hori S."/>
            <person name="Arai W."/>
            <person name="Tsubouchi T."/>
            <person name="Morono Y."/>
            <person name="Uchiyama I."/>
            <person name="Ito T."/>
            <person name="Fujiyama A."/>
            <person name="Inagaki F."/>
            <person name="Takami H."/>
        </authorList>
    </citation>
    <scope>NUCLEOTIDE SEQUENCE</scope>
    <source>
        <strain evidence="1">Expedition CK06-06</strain>
    </source>
</reference>
<gene>
    <name evidence="1" type="ORF">S01H4_57202</name>
</gene>
<proteinExistence type="predicted"/>
<protein>
    <submittedName>
        <fullName evidence="1">Uncharacterized protein</fullName>
    </submittedName>
</protein>
<sequence>EALENERSEMRDKLEEQERRLKKLEDPVEELTSFRVKHLLLT</sequence>
<evidence type="ECO:0000313" key="1">
    <source>
        <dbReference type="EMBL" id="GAH18030.1"/>
    </source>
</evidence>
<comment type="caution">
    <text evidence="1">The sequence shown here is derived from an EMBL/GenBank/DDBJ whole genome shotgun (WGS) entry which is preliminary data.</text>
</comment>
<dbReference type="EMBL" id="BART01033246">
    <property type="protein sequence ID" value="GAH18030.1"/>
    <property type="molecule type" value="Genomic_DNA"/>
</dbReference>